<sequence>MAKLRAVYYINQFYAGMGGEEMADTGLHILEEKKGPALGMEPMWKGEMEIVKVLVCGDNFINTDTKFEEVLPTIKAEIQASDPDVFIAGPAFNAGRYGVACAKMCDYVKKELGIPSVTGMWWENPAVGMYGKDNYIISTTETASGMRKSLPKVAALALKLAKKEEIKAARFEGYLPTGHRYNEYHEKTGARRVTEILLDKLYNRPYKTEVPLRGFEQVLPAAKVENLADTTIALFTTGGLVPVGNPDKLKQAFSVNYGKYSIEGLDELKKGVYESIHGGYDTTDASNDPHRLIPLDVMRDLEAEGKIKSVFDYFYTTCGVGTNVETSKEMGRKLAEDLKKSGVSAAIFTST</sequence>
<reference evidence="3 4" key="1">
    <citation type="journal article" date="2019" name="Appl. Environ. Microbiol.">
        <title>Clostridium scindens ATCC 35704: integration of nutritional requirements, the complete genome sequence, and global transcriptional responses to bile acids.</title>
        <authorList>
            <person name="Devendran S."/>
            <person name="Shrestha R."/>
            <person name="Alves J.M.P."/>
            <person name="Wolf P.G."/>
            <person name="Ly L."/>
            <person name="Hernandez A.G."/>
            <person name="Mendez-Garcia C."/>
            <person name="Inboden A."/>
            <person name="Wiley J."/>
            <person name="Paul O."/>
            <person name="Allen A."/>
            <person name="Springer E."/>
            <person name="Wright C.L."/>
            <person name="Fields C.J."/>
            <person name="Daniel S.L."/>
            <person name="Ridlon J.M."/>
        </authorList>
    </citation>
    <scope>NUCLEOTIDE SEQUENCE [LARGE SCALE GENOMIC DNA]</scope>
    <source>
        <strain evidence="3 4">ATCC 35704</strain>
    </source>
</reference>
<keyword evidence="1" id="KW-0712">Selenocysteine</keyword>
<dbReference type="eggNOG" id="COG1978">
    <property type="taxonomic scope" value="Bacteria"/>
</dbReference>
<dbReference type="NCBIfam" id="TIGR01918">
    <property type="entry name" value="various_sel_PB"/>
    <property type="match status" value="1"/>
</dbReference>
<keyword evidence="4" id="KW-1185">Reference proteome</keyword>
<dbReference type="EC" id="1.21.4.2" evidence="3"/>
<evidence type="ECO:0000256" key="1">
    <source>
        <dbReference type="ARBA" id="ARBA00022933"/>
    </source>
</evidence>
<keyword evidence="2 3" id="KW-0560">Oxidoreductase</keyword>
<evidence type="ECO:0000313" key="4">
    <source>
        <dbReference type="Proteomes" id="UP000289664"/>
    </source>
</evidence>
<dbReference type="STRING" id="411468.CLOSCI_01804"/>
<dbReference type="InterPro" id="IPR010187">
    <property type="entry name" value="Various_sel_PB"/>
</dbReference>
<dbReference type="EMBL" id="CP036170">
    <property type="protein sequence ID" value="QBF74868.1"/>
    <property type="molecule type" value="Genomic_DNA"/>
</dbReference>
<dbReference type="HOGENOM" id="CLU_053106_0_0_9"/>
<accession>B0NEC6</accession>
<evidence type="ECO:0000313" key="3">
    <source>
        <dbReference type="EMBL" id="QBF74868.1"/>
    </source>
</evidence>
<evidence type="ECO:0000256" key="2">
    <source>
        <dbReference type="ARBA" id="ARBA00023002"/>
    </source>
</evidence>
<dbReference type="GO" id="GO:0030699">
    <property type="term" value="F:glycine reductase activity"/>
    <property type="evidence" value="ECO:0007669"/>
    <property type="project" value="UniProtKB-EC"/>
</dbReference>
<gene>
    <name evidence="3" type="primary">grdB_1</name>
    <name evidence="3" type="ORF">HDCHBGLK_02276</name>
</gene>
<protein>
    <submittedName>
        <fullName evidence="3">Glycine reductase complex component B subunit gamma</fullName>
        <ecNumber evidence="3">1.21.4.2</ecNumber>
    </submittedName>
</protein>
<proteinExistence type="predicted"/>
<dbReference type="Proteomes" id="UP000289664">
    <property type="component" value="Chromosome"/>
</dbReference>
<dbReference type="Pfam" id="PF07355">
    <property type="entry name" value="GRDB"/>
    <property type="match status" value="1"/>
</dbReference>
<dbReference type="AlphaFoldDB" id="B0NEC6"/>
<dbReference type="KEGG" id="csci:HDCHBGLK_02276"/>
<name>B0NEC6_CLOS5</name>
<organism evidence="3 4">
    <name type="scientific">Clostridium scindens (strain ATCC 35704 / DSM 5676 / VPI 13733 / 19)</name>
    <dbReference type="NCBI Taxonomy" id="411468"/>
    <lineage>
        <taxon>Bacteria</taxon>
        <taxon>Bacillati</taxon>
        <taxon>Bacillota</taxon>
        <taxon>Clostridia</taxon>
        <taxon>Lachnospirales</taxon>
        <taxon>Lachnospiraceae</taxon>
    </lineage>
</organism>